<dbReference type="SUPFAM" id="SSF50891">
    <property type="entry name" value="Cyclophilin-like"/>
    <property type="match status" value="1"/>
</dbReference>
<dbReference type="Gene3D" id="2.40.100.20">
    <property type="match status" value="1"/>
</dbReference>
<feature type="signal peptide" evidence="1">
    <location>
        <begin position="1"/>
        <end position="25"/>
    </location>
</feature>
<dbReference type="InterPro" id="IPR041183">
    <property type="entry name" value="Cyclophilin-like"/>
</dbReference>
<gene>
    <name evidence="3" type="ORF">CPT75_15045</name>
</gene>
<keyword evidence="4" id="KW-1185">Reference proteome</keyword>
<dbReference type="InterPro" id="IPR029000">
    <property type="entry name" value="Cyclophilin-like_dom_sf"/>
</dbReference>
<dbReference type="AlphaFoldDB" id="A0A317G7Q7"/>
<comment type="caution">
    <text evidence="3">The sequence shown here is derived from an EMBL/GenBank/DDBJ whole genome shotgun (WGS) entry which is preliminary data.</text>
</comment>
<protein>
    <recommendedName>
        <fullName evidence="2">Cyclophilin-like domain-containing protein</fullName>
    </recommendedName>
</protein>
<accession>A0A317G7Q7</accession>
<organism evidence="3 4">
    <name type="scientific">Butyrivibrio fibrisolvens</name>
    <dbReference type="NCBI Taxonomy" id="831"/>
    <lineage>
        <taxon>Bacteria</taxon>
        <taxon>Bacillati</taxon>
        <taxon>Bacillota</taxon>
        <taxon>Clostridia</taxon>
        <taxon>Lachnospirales</taxon>
        <taxon>Lachnospiraceae</taxon>
        <taxon>Butyrivibrio</taxon>
    </lineage>
</organism>
<name>A0A317G7Q7_BUTFI</name>
<sequence length="197" mass="21672">MLDMKEKMILIAFCMTIMFCMSACSGNTINSGDNQNAVTEISTSENVETESSEENVMSDESAMYQLAEKDESVDDEAIGDSTMIMKIGDTEVNVEWEDNQAVEALRDMAKDGDITIQMSMYGVFEQVGSIGQSLPRDDKQTTTSSGDIVLYSGNQMVVFYGSNSWSYTRLGHISDKDEAEMADLLSNCDVTITISSE</sequence>
<keyword evidence="1" id="KW-0732">Signal</keyword>
<evidence type="ECO:0000259" key="2">
    <source>
        <dbReference type="Pfam" id="PF18050"/>
    </source>
</evidence>
<feature type="chain" id="PRO_5038796009" description="Cyclophilin-like domain-containing protein" evidence="1">
    <location>
        <begin position="26"/>
        <end position="197"/>
    </location>
</feature>
<evidence type="ECO:0000313" key="4">
    <source>
        <dbReference type="Proteomes" id="UP000245488"/>
    </source>
</evidence>
<feature type="domain" description="Cyclophilin-like" evidence="2">
    <location>
        <begin position="85"/>
        <end position="192"/>
    </location>
</feature>
<proteinExistence type="predicted"/>
<dbReference type="Pfam" id="PF18050">
    <property type="entry name" value="Cyclophil_like2"/>
    <property type="match status" value="1"/>
</dbReference>
<evidence type="ECO:0000313" key="3">
    <source>
        <dbReference type="EMBL" id="PWT28342.1"/>
    </source>
</evidence>
<evidence type="ECO:0000256" key="1">
    <source>
        <dbReference type="SAM" id="SignalP"/>
    </source>
</evidence>
<reference evidence="3 4" key="1">
    <citation type="submission" date="2017-09" db="EMBL/GenBank/DDBJ databases">
        <title>High-quality draft genome sequence of Butyrivibrio fibrisolvens INBov1, isolated from cow rumen.</title>
        <authorList>
            <person name="Rodriguez Hernaez J."/>
            <person name="Rivarola M."/>
            <person name="Paniego N."/>
            <person name="Cravero S."/>
            <person name="Ceron Cucchi M."/>
            <person name="Martinez M.C."/>
        </authorList>
    </citation>
    <scope>NUCLEOTIDE SEQUENCE [LARGE SCALE GENOMIC DNA]</scope>
    <source>
        <strain evidence="3 4">INBov1</strain>
    </source>
</reference>
<dbReference type="Proteomes" id="UP000245488">
    <property type="component" value="Chromosome"/>
</dbReference>
<dbReference type="EMBL" id="NXNG01000001">
    <property type="protein sequence ID" value="PWT28342.1"/>
    <property type="molecule type" value="Genomic_DNA"/>
</dbReference>